<evidence type="ECO:0000256" key="7">
    <source>
        <dbReference type="PROSITE-ProRule" id="PRU10141"/>
    </source>
</evidence>
<feature type="binding site" evidence="7">
    <location>
        <position position="75"/>
    </location>
    <ligand>
        <name>ATP</name>
        <dbReference type="ChEBI" id="CHEBI:30616"/>
    </ligand>
</feature>
<keyword evidence="9" id="KW-0812">Transmembrane</keyword>
<feature type="transmembrane region" description="Helical" evidence="9">
    <location>
        <begin position="498"/>
        <end position="521"/>
    </location>
</feature>
<evidence type="ECO:0000313" key="12">
    <source>
        <dbReference type="Proteomes" id="UP000321805"/>
    </source>
</evidence>
<feature type="transmembrane region" description="Helical" evidence="9">
    <location>
        <begin position="461"/>
        <end position="478"/>
    </location>
</feature>
<dbReference type="PROSITE" id="PS00107">
    <property type="entry name" value="PROTEIN_KINASE_ATP"/>
    <property type="match status" value="1"/>
</dbReference>
<dbReference type="EMBL" id="CP042430">
    <property type="protein sequence ID" value="QEC46806.1"/>
    <property type="molecule type" value="Genomic_DNA"/>
</dbReference>
<feature type="transmembrane region" description="Helical" evidence="9">
    <location>
        <begin position="430"/>
        <end position="449"/>
    </location>
</feature>
<evidence type="ECO:0000256" key="9">
    <source>
        <dbReference type="SAM" id="Phobius"/>
    </source>
</evidence>
<feature type="domain" description="Protein kinase" evidence="10">
    <location>
        <begin position="46"/>
        <end position="309"/>
    </location>
</feature>
<evidence type="ECO:0000256" key="8">
    <source>
        <dbReference type="SAM" id="MobiDB-lite"/>
    </source>
</evidence>
<feature type="transmembrane region" description="Helical" evidence="9">
    <location>
        <begin position="528"/>
        <end position="548"/>
    </location>
</feature>
<dbReference type="InterPro" id="IPR008271">
    <property type="entry name" value="Ser/Thr_kinase_AS"/>
</dbReference>
<keyword evidence="5 11" id="KW-0418">Kinase</keyword>
<gene>
    <name evidence="11" type="ORF">FSW04_03880</name>
</gene>
<dbReference type="OrthoDB" id="9762169at2"/>
<organism evidence="11 12">
    <name type="scientific">Baekduia soli</name>
    <dbReference type="NCBI Taxonomy" id="496014"/>
    <lineage>
        <taxon>Bacteria</taxon>
        <taxon>Bacillati</taxon>
        <taxon>Actinomycetota</taxon>
        <taxon>Thermoleophilia</taxon>
        <taxon>Solirubrobacterales</taxon>
        <taxon>Baekduiaceae</taxon>
        <taxon>Baekduia</taxon>
    </lineage>
</organism>
<feature type="region of interest" description="Disordered" evidence="8">
    <location>
        <begin position="1"/>
        <end position="36"/>
    </location>
</feature>
<evidence type="ECO:0000256" key="5">
    <source>
        <dbReference type="ARBA" id="ARBA00022777"/>
    </source>
</evidence>
<dbReference type="InterPro" id="IPR011009">
    <property type="entry name" value="Kinase-like_dom_sf"/>
</dbReference>
<dbReference type="EC" id="2.7.11.1" evidence="1"/>
<dbReference type="PROSITE" id="PS00108">
    <property type="entry name" value="PROTEIN_KINASE_ST"/>
    <property type="match status" value="1"/>
</dbReference>
<keyword evidence="4 7" id="KW-0547">Nucleotide-binding</keyword>
<dbReference type="SMART" id="SM00220">
    <property type="entry name" value="S_TKc"/>
    <property type="match status" value="1"/>
</dbReference>
<dbReference type="GO" id="GO:0005524">
    <property type="term" value="F:ATP binding"/>
    <property type="evidence" value="ECO:0007669"/>
    <property type="project" value="UniProtKB-UniRule"/>
</dbReference>
<dbReference type="Gene3D" id="1.10.510.10">
    <property type="entry name" value="Transferase(Phosphotransferase) domain 1"/>
    <property type="match status" value="1"/>
</dbReference>
<dbReference type="KEGG" id="bsol:FSW04_03880"/>
<accession>A0A5B8U1B4</accession>
<dbReference type="AlphaFoldDB" id="A0A5B8U1B4"/>
<dbReference type="SUPFAM" id="SSF56112">
    <property type="entry name" value="Protein kinase-like (PK-like)"/>
    <property type="match status" value="1"/>
</dbReference>
<proteinExistence type="predicted"/>
<dbReference type="Proteomes" id="UP000321805">
    <property type="component" value="Chromosome"/>
</dbReference>
<keyword evidence="9" id="KW-0472">Membrane</keyword>
<keyword evidence="12" id="KW-1185">Reference proteome</keyword>
<feature type="compositionally biased region" description="Basic and acidic residues" evidence="8">
    <location>
        <begin position="19"/>
        <end position="28"/>
    </location>
</feature>
<dbReference type="PROSITE" id="PS50011">
    <property type="entry name" value="PROTEIN_KINASE_DOM"/>
    <property type="match status" value="1"/>
</dbReference>
<dbReference type="InterPro" id="IPR000719">
    <property type="entry name" value="Prot_kinase_dom"/>
</dbReference>
<keyword evidence="3" id="KW-0808">Transferase</keyword>
<evidence type="ECO:0000256" key="4">
    <source>
        <dbReference type="ARBA" id="ARBA00022741"/>
    </source>
</evidence>
<name>A0A5B8U1B4_9ACTN</name>
<dbReference type="GO" id="GO:0004674">
    <property type="term" value="F:protein serine/threonine kinase activity"/>
    <property type="evidence" value="ECO:0007669"/>
    <property type="project" value="UniProtKB-KW"/>
</dbReference>
<dbReference type="PANTHER" id="PTHR43289:SF6">
    <property type="entry name" value="SERINE_THREONINE-PROTEIN KINASE NEKL-3"/>
    <property type="match status" value="1"/>
</dbReference>
<keyword evidence="6 7" id="KW-0067">ATP-binding</keyword>
<dbReference type="CDD" id="cd14014">
    <property type="entry name" value="STKc_PknB_like"/>
    <property type="match status" value="1"/>
</dbReference>
<evidence type="ECO:0000259" key="10">
    <source>
        <dbReference type="PROSITE" id="PS50011"/>
    </source>
</evidence>
<evidence type="ECO:0000256" key="3">
    <source>
        <dbReference type="ARBA" id="ARBA00022679"/>
    </source>
</evidence>
<protein>
    <recommendedName>
        <fullName evidence="1">non-specific serine/threonine protein kinase</fullName>
        <ecNumber evidence="1">2.7.11.1</ecNumber>
    </recommendedName>
</protein>
<keyword evidence="2 11" id="KW-0723">Serine/threonine-protein kinase</keyword>
<dbReference type="Gene3D" id="3.30.200.20">
    <property type="entry name" value="Phosphorylase Kinase, domain 1"/>
    <property type="match status" value="1"/>
</dbReference>
<evidence type="ECO:0000256" key="2">
    <source>
        <dbReference type="ARBA" id="ARBA00022527"/>
    </source>
</evidence>
<evidence type="ECO:0000313" key="11">
    <source>
        <dbReference type="EMBL" id="QEC46806.1"/>
    </source>
</evidence>
<feature type="transmembrane region" description="Helical" evidence="9">
    <location>
        <begin position="554"/>
        <end position="570"/>
    </location>
</feature>
<sequence>MSRPGASSRPCAGPLHRARNGESVETAEHLTSSPASEPAEVVLDRYRLLRRLGGGGFGVVWLAHDLKLDRAVAVKRIPTGDAGTAQRARREGVAAARLQHPAIVALHEAGADEEAVYLVSELVHGETYARLLADGELSDRDVVAIGVALCDALAHAHKRGIIHRDVKPANILIPEAGPDGTTDGGPPAKLTDFGVARIAGDDALTRTGDVVGTLAYMAPEQADGGDVGPAADLYALALCLYEGLSGVNPVRARGAGATARRVGRRLPPLGRLRRDLPLELCEAIDAAVWPRPEDRGTLADLRRALARALADVDDEPGTIAGGALEPIAAVAPPVRSGLPARAAAAAATGGLTAAALLGLPPPDAPVAPATGALVAALAAILLPRLAWTAAAAAVVGWLAGPAPDRAWLVGAAVLPVPMLLRGAPAPAWSLPAAAPLLGLAAIAGAFPALTGRMARPLHRAAVGALGAWWLALAEVLTGRRLLLGAPAGAHGGWDAVTAVASGPTVAVAGVWAVAALLLPAFVRGRVPAADVVGAVAWAAGLAAAVQAVSTAPTGRVVAGAVAAGAIALVVRRHVASPAHVSLA</sequence>
<dbReference type="PANTHER" id="PTHR43289">
    <property type="entry name" value="MITOGEN-ACTIVATED PROTEIN KINASE KINASE KINASE 20-RELATED"/>
    <property type="match status" value="1"/>
</dbReference>
<keyword evidence="9" id="KW-1133">Transmembrane helix</keyword>
<reference evidence="11 12" key="1">
    <citation type="journal article" date="2018" name="J. Microbiol.">
        <title>Baekduia soli gen. nov., sp. nov., a novel bacterium isolated from the soil of Baekdu Mountain and proposal of a novel family name, Baekduiaceae fam. nov.</title>
        <authorList>
            <person name="An D.S."/>
            <person name="Siddiqi M.Z."/>
            <person name="Kim K.H."/>
            <person name="Yu H.S."/>
            <person name="Im W.T."/>
        </authorList>
    </citation>
    <scope>NUCLEOTIDE SEQUENCE [LARGE SCALE GENOMIC DNA]</scope>
    <source>
        <strain evidence="11 12">BR7-21</strain>
    </source>
</reference>
<evidence type="ECO:0000256" key="1">
    <source>
        <dbReference type="ARBA" id="ARBA00012513"/>
    </source>
</evidence>
<evidence type="ECO:0000256" key="6">
    <source>
        <dbReference type="ARBA" id="ARBA00022840"/>
    </source>
</evidence>
<dbReference type="Pfam" id="PF00069">
    <property type="entry name" value="Pkinase"/>
    <property type="match status" value="1"/>
</dbReference>
<dbReference type="InterPro" id="IPR017441">
    <property type="entry name" value="Protein_kinase_ATP_BS"/>
</dbReference>